<gene>
    <name evidence="2" type="ORF">GAN75_02050</name>
</gene>
<evidence type="ECO:0000259" key="1">
    <source>
        <dbReference type="Pfam" id="PF25583"/>
    </source>
</evidence>
<dbReference type="Pfam" id="PF25583">
    <property type="entry name" value="WCX"/>
    <property type="match status" value="1"/>
</dbReference>
<comment type="caution">
    <text evidence="2">The sequence shown here is derived from an EMBL/GenBank/DDBJ whole genome shotgun (WGS) entry which is preliminary data.</text>
</comment>
<dbReference type="Proteomes" id="UP000436825">
    <property type="component" value="Unassembled WGS sequence"/>
</dbReference>
<dbReference type="EMBL" id="WCRW01000001">
    <property type="protein sequence ID" value="KAB4458989.1"/>
    <property type="molecule type" value="Genomic_DNA"/>
</dbReference>
<organism evidence="2 3">
    <name type="scientific">Bacteroides thetaiotaomicron</name>
    <dbReference type="NCBI Taxonomy" id="818"/>
    <lineage>
        <taxon>Bacteria</taxon>
        <taxon>Pseudomonadati</taxon>
        <taxon>Bacteroidota</taxon>
        <taxon>Bacteroidia</taxon>
        <taxon>Bacteroidales</taxon>
        <taxon>Bacteroidaceae</taxon>
        <taxon>Bacteroides</taxon>
    </lineage>
</organism>
<dbReference type="InterPro" id="IPR057727">
    <property type="entry name" value="WCX_dom"/>
</dbReference>
<sequence length="79" mass="9049">MTHTLSTKPFTSHQVVDGPKTHVIKLVVRPNKELESCIFPYGNQMEVLKPQWLRKQITEKLEGILIKYSTVQKGCSIEP</sequence>
<feature type="domain" description="WCX" evidence="1">
    <location>
        <begin position="18"/>
        <end position="65"/>
    </location>
</feature>
<name>A0A7J5K4D3_BACT4</name>
<reference evidence="2 3" key="1">
    <citation type="journal article" date="2019" name="Nat. Med.">
        <title>A library of human gut bacterial isolates paired with longitudinal multiomics data enables mechanistic microbiome research.</title>
        <authorList>
            <person name="Poyet M."/>
            <person name="Groussin M."/>
            <person name="Gibbons S.M."/>
            <person name="Avila-Pacheco J."/>
            <person name="Jiang X."/>
            <person name="Kearney S.M."/>
            <person name="Perrotta A.R."/>
            <person name="Berdy B."/>
            <person name="Zhao S."/>
            <person name="Lieberman T.D."/>
            <person name="Swanson P.K."/>
            <person name="Smith M."/>
            <person name="Roesemann S."/>
            <person name="Alexander J.E."/>
            <person name="Rich S.A."/>
            <person name="Livny J."/>
            <person name="Vlamakis H."/>
            <person name="Clish C."/>
            <person name="Bullock K."/>
            <person name="Deik A."/>
            <person name="Scott J."/>
            <person name="Pierce K.A."/>
            <person name="Xavier R.J."/>
            <person name="Alm E.J."/>
        </authorList>
    </citation>
    <scope>NUCLEOTIDE SEQUENCE [LARGE SCALE GENOMIC DNA]</scope>
    <source>
        <strain evidence="2 3">BIOML-A160</strain>
    </source>
</reference>
<accession>A0A7J5K4D3</accession>
<dbReference type="AlphaFoldDB" id="A0A7J5K4D3"/>
<proteinExistence type="predicted"/>
<evidence type="ECO:0000313" key="3">
    <source>
        <dbReference type="Proteomes" id="UP000436825"/>
    </source>
</evidence>
<protein>
    <submittedName>
        <fullName evidence="2">WYL domain-containing protein</fullName>
    </submittedName>
</protein>
<evidence type="ECO:0000313" key="2">
    <source>
        <dbReference type="EMBL" id="KAB4458989.1"/>
    </source>
</evidence>